<sequence>MVLIVILIAIIVILLLAIDKLISDRNYWKQVAYEKQQIMNKWWYEDN</sequence>
<dbReference type="EMBL" id="CACRTL010000029">
    <property type="protein sequence ID" value="VYU10421.1"/>
    <property type="molecule type" value="Genomic_DNA"/>
</dbReference>
<protein>
    <submittedName>
        <fullName evidence="1">Uncharacterized protein</fullName>
    </submittedName>
</protein>
<organism evidence="1">
    <name type="scientific">Thomasclavelia ramosa</name>
    <dbReference type="NCBI Taxonomy" id="1547"/>
    <lineage>
        <taxon>Bacteria</taxon>
        <taxon>Bacillati</taxon>
        <taxon>Bacillota</taxon>
        <taxon>Erysipelotrichia</taxon>
        <taxon>Erysipelotrichales</taxon>
        <taxon>Coprobacillaceae</taxon>
        <taxon>Thomasclavelia</taxon>
    </lineage>
</organism>
<gene>
    <name evidence="1" type="ORF">CRLFYP8_02958</name>
</gene>
<dbReference type="AlphaFoldDB" id="A0A6N3C7B6"/>
<dbReference type="RefSeq" id="WP_156635660.1">
    <property type="nucleotide sequence ID" value="NZ_CAACVM010000019.1"/>
</dbReference>
<name>A0A6N3C7B6_9FIRM</name>
<accession>A0A6N3C7B6</accession>
<reference evidence="1" key="1">
    <citation type="submission" date="2019-11" db="EMBL/GenBank/DDBJ databases">
        <authorList>
            <person name="Feng L."/>
        </authorList>
    </citation>
    <scope>NUCLEOTIDE SEQUENCE</scope>
    <source>
        <strain evidence="1">CramosumLFYP8</strain>
    </source>
</reference>
<evidence type="ECO:0000313" key="1">
    <source>
        <dbReference type="EMBL" id="VYU10421.1"/>
    </source>
</evidence>
<proteinExistence type="predicted"/>